<gene>
    <name evidence="3" type="ORF">XENORESO_019751</name>
</gene>
<organism evidence="3 4">
    <name type="scientific">Xenotaenia resolanae</name>
    <dbReference type="NCBI Taxonomy" id="208358"/>
    <lineage>
        <taxon>Eukaryota</taxon>
        <taxon>Metazoa</taxon>
        <taxon>Chordata</taxon>
        <taxon>Craniata</taxon>
        <taxon>Vertebrata</taxon>
        <taxon>Euteleostomi</taxon>
        <taxon>Actinopterygii</taxon>
        <taxon>Neopterygii</taxon>
        <taxon>Teleostei</taxon>
        <taxon>Neoteleostei</taxon>
        <taxon>Acanthomorphata</taxon>
        <taxon>Ovalentaria</taxon>
        <taxon>Atherinomorphae</taxon>
        <taxon>Cyprinodontiformes</taxon>
        <taxon>Goodeidae</taxon>
        <taxon>Xenotaenia</taxon>
    </lineage>
</organism>
<evidence type="ECO:0000313" key="4">
    <source>
        <dbReference type="Proteomes" id="UP001444071"/>
    </source>
</evidence>
<dbReference type="EMBL" id="JAHRIM010087482">
    <property type="protein sequence ID" value="MEQ2276430.1"/>
    <property type="molecule type" value="Genomic_DNA"/>
</dbReference>
<feature type="compositionally biased region" description="Low complexity" evidence="1">
    <location>
        <begin position="82"/>
        <end position="102"/>
    </location>
</feature>
<sequence length="108" mass="12015">MINTAFCLLLSPSVFSLTLLLPSSPSYLLYTLHFLCSFFEQNPDNFLLQKSNSDKNPQNTRTHRFPLYPGPGRGGSRLSRDAQTSLSPDTSSSSSGWSPRRSQASRET</sequence>
<accession>A0ABV0X3G9</accession>
<comment type="caution">
    <text evidence="3">The sequence shown here is derived from an EMBL/GenBank/DDBJ whole genome shotgun (WGS) entry which is preliminary data.</text>
</comment>
<evidence type="ECO:0000256" key="1">
    <source>
        <dbReference type="SAM" id="MobiDB-lite"/>
    </source>
</evidence>
<feature type="region of interest" description="Disordered" evidence="1">
    <location>
        <begin position="47"/>
        <end position="108"/>
    </location>
</feature>
<evidence type="ECO:0008006" key="5">
    <source>
        <dbReference type="Google" id="ProtNLM"/>
    </source>
</evidence>
<evidence type="ECO:0000256" key="2">
    <source>
        <dbReference type="SAM" id="SignalP"/>
    </source>
</evidence>
<name>A0ABV0X3G9_9TELE</name>
<protein>
    <recommendedName>
        <fullName evidence="5">Secreted protein</fullName>
    </recommendedName>
</protein>
<reference evidence="3 4" key="1">
    <citation type="submission" date="2021-06" db="EMBL/GenBank/DDBJ databases">
        <authorList>
            <person name="Palmer J.M."/>
        </authorList>
    </citation>
    <scope>NUCLEOTIDE SEQUENCE [LARGE SCALE GENOMIC DNA]</scope>
    <source>
        <strain evidence="3 4">XR_2019</strain>
        <tissue evidence="3">Muscle</tissue>
    </source>
</reference>
<feature type="compositionally biased region" description="Polar residues" evidence="1">
    <location>
        <begin position="47"/>
        <end position="60"/>
    </location>
</feature>
<proteinExistence type="predicted"/>
<dbReference type="Proteomes" id="UP001444071">
    <property type="component" value="Unassembled WGS sequence"/>
</dbReference>
<feature type="signal peptide" evidence="2">
    <location>
        <begin position="1"/>
        <end position="16"/>
    </location>
</feature>
<evidence type="ECO:0000313" key="3">
    <source>
        <dbReference type="EMBL" id="MEQ2276430.1"/>
    </source>
</evidence>
<keyword evidence="4" id="KW-1185">Reference proteome</keyword>
<feature type="chain" id="PRO_5046396009" description="Secreted protein" evidence="2">
    <location>
        <begin position="17"/>
        <end position="108"/>
    </location>
</feature>
<keyword evidence="2" id="KW-0732">Signal</keyword>